<evidence type="ECO:0000313" key="4">
    <source>
        <dbReference type="Proteomes" id="UP000091956"/>
    </source>
</evidence>
<dbReference type="EMBL" id="KV460263">
    <property type="protein sequence ID" value="OBT92717.1"/>
    <property type="molecule type" value="Genomic_DNA"/>
</dbReference>
<name>A0A1B8GAA5_9PEZI</name>
<dbReference type="InterPro" id="IPR002937">
    <property type="entry name" value="Amino_oxidase"/>
</dbReference>
<dbReference type="SUPFAM" id="SSF54373">
    <property type="entry name" value="FAD-linked reductases, C-terminal domain"/>
    <property type="match status" value="1"/>
</dbReference>
<keyword evidence="1" id="KW-0732">Signal</keyword>
<dbReference type="InterPro" id="IPR036188">
    <property type="entry name" value="FAD/NAD-bd_sf"/>
</dbReference>
<dbReference type="PANTHER" id="PTHR10742:SF342">
    <property type="entry name" value="AMINE OXIDASE"/>
    <property type="match status" value="1"/>
</dbReference>
<evidence type="ECO:0000259" key="2">
    <source>
        <dbReference type="Pfam" id="PF01593"/>
    </source>
</evidence>
<feature type="signal peptide" evidence="1">
    <location>
        <begin position="1"/>
        <end position="18"/>
    </location>
</feature>
<reference evidence="4" key="2">
    <citation type="journal article" date="2018" name="Nat. Commun.">
        <title>Extreme sensitivity to ultraviolet light in the fungal pathogen causing white-nose syndrome of bats.</title>
        <authorList>
            <person name="Palmer J.M."/>
            <person name="Drees K.P."/>
            <person name="Foster J.T."/>
            <person name="Lindner D.L."/>
        </authorList>
    </citation>
    <scope>NUCLEOTIDE SEQUENCE [LARGE SCALE GENOMIC DNA]</scope>
    <source>
        <strain evidence="4">UAMH 10579</strain>
    </source>
</reference>
<dbReference type="SUPFAM" id="SSF51905">
    <property type="entry name" value="FAD/NAD(P)-binding domain"/>
    <property type="match status" value="1"/>
</dbReference>
<sequence>MHLILAYISLLLLRGAKGASLQNYASSNPRESFLREILAGSKYPNSPTTPTPRDIPLKVGIIGAGAAGLYAAVLLDSLGIEYDIIEASDRVGGRIYTYRFNETAWLNSTPDDPDYYDYFDVGAMRFPGMDYMARITGPYNNSLIPYINAHVSSPKDKVVQIPYIYTANNTFRLYNEVLLYNQVPPTADAFNTELTDNGTVDAQFAQLDPTKVWASVTQKMTAALSETFTAGFNLLMDYDYQSIRSYLVSQGYTGPQIDWMETIDDATDHYDMYSMSQGALTQWIFTESSIDNWTCINGGMDRITYGMEQIISSKPILNSPVTAIKPASGGQLSLEIDSGNSKKRTYAHVISTIPLGALQIVDLTELDLNYGQRHAIRKLNYDPALKIGIKFKTQWWEKLPAPFKGGQSYSDLPIRRSVYPSYGFDLPDDTAPGVMIASYIWGQDSTRLGAYLRTPEARDTLVKVVLYDLAAMHNVTLEFIESEYLDYYAWDWYQSEWSVGAFAIFSAGQYYNVMPSLMVPAENGHLHFGGEALSSGHAWVIRAINSAYRTVLEVLKAEERDDLIEKLVQTWGPMNEVDLGWYTHI</sequence>
<dbReference type="Pfam" id="PF01593">
    <property type="entry name" value="Amino_oxidase"/>
    <property type="match status" value="1"/>
</dbReference>
<reference evidence="3 4" key="1">
    <citation type="submission" date="2016-03" db="EMBL/GenBank/DDBJ databases">
        <title>Comparative genomics of Pseudogymnoascus destructans, the fungus causing white-nose syndrome of bats.</title>
        <authorList>
            <person name="Palmer J.M."/>
            <person name="Drees K.P."/>
            <person name="Foster J.T."/>
            <person name="Lindner D.L."/>
        </authorList>
    </citation>
    <scope>NUCLEOTIDE SEQUENCE [LARGE SCALE GENOMIC DNA]</scope>
    <source>
        <strain evidence="3 4">UAMH 10579</strain>
    </source>
</reference>
<dbReference type="Gene3D" id="3.90.660.10">
    <property type="match status" value="1"/>
</dbReference>
<dbReference type="STRING" id="342668.A0A1B8GAA5"/>
<dbReference type="GeneID" id="28843093"/>
<evidence type="ECO:0000256" key="1">
    <source>
        <dbReference type="SAM" id="SignalP"/>
    </source>
</evidence>
<keyword evidence="4" id="KW-1185">Reference proteome</keyword>
<dbReference type="InterPro" id="IPR050281">
    <property type="entry name" value="Flavin_monoamine_oxidase"/>
</dbReference>
<accession>A0A1B8GAA5</accession>
<dbReference type="Gene3D" id="3.50.50.60">
    <property type="entry name" value="FAD/NAD(P)-binding domain"/>
    <property type="match status" value="1"/>
</dbReference>
<dbReference type="OrthoDB" id="7777654at2759"/>
<dbReference type="GO" id="GO:0009063">
    <property type="term" value="P:amino acid catabolic process"/>
    <property type="evidence" value="ECO:0007669"/>
    <property type="project" value="TreeGrafter"/>
</dbReference>
<proteinExistence type="predicted"/>
<dbReference type="Gene3D" id="1.20.1440.240">
    <property type="match status" value="1"/>
</dbReference>
<dbReference type="PANTHER" id="PTHR10742">
    <property type="entry name" value="FLAVIN MONOAMINE OXIDASE"/>
    <property type="match status" value="1"/>
</dbReference>
<dbReference type="RefSeq" id="XP_018126450.1">
    <property type="nucleotide sequence ID" value="XM_018279119.1"/>
</dbReference>
<dbReference type="GO" id="GO:0001716">
    <property type="term" value="F:L-amino-acid oxidase activity"/>
    <property type="evidence" value="ECO:0007669"/>
    <property type="project" value="TreeGrafter"/>
</dbReference>
<feature type="chain" id="PRO_5008608359" description="Amine oxidase domain-containing protein" evidence="1">
    <location>
        <begin position="19"/>
        <end position="585"/>
    </location>
</feature>
<dbReference type="AlphaFoldDB" id="A0A1B8GAA5"/>
<dbReference type="Proteomes" id="UP000091956">
    <property type="component" value="Unassembled WGS sequence"/>
</dbReference>
<protein>
    <recommendedName>
        <fullName evidence="2">Amine oxidase domain-containing protein</fullName>
    </recommendedName>
</protein>
<evidence type="ECO:0000313" key="3">
    <source>
        <dbReference type="EMBL" id="OBT92717.1"/>
    </source>
</evidence>
<feature type="domain" description="Amine oxidase" evidence="2">
    <location>
        <begin position="67"/>
        <end position="554"/>
    </location>
</feature>
<organism evidence="3 4">
    <name type="scientific">Pseudogymnoascus verrucosus</name>
    <dbReference type="NCBI Taxonomy" id="342668"/>
    <lineage>
        <taxon>Eukaryota</taxon>
        <taxon>Fungi</taxon>
        <taxon>Dikarya</taxon>
        <taxon>Ascomycota</taxon>
        <taxon>Pezizomycotina</taxon>
        <taxon>Leotiomycetes</taxon>
        <taxon>Thelebolales</taxon>
        <taxon>Thelebolaceae</taxon>
        <taxon>Pseudogymnoascus</taxon>
    </lineage>
</organism>
<gene>
    <name evidence="3" type="ORF">VE01_09707</name>
</gene>